<accession>A0A830DD99</accession>
<evidence type="ECO:0000313" key="6">
    <source>
        <dbReference type="EMBL" id="GFQ06485.1"/>
    </source>
</evidence>
<dbReference type="GO" id="GO:0046540">
    <property type="term" value="C:U4/U6 x U5 tri-snRNP complex"/>
    <property type="evidence" value="ECO:0007669"/>
    <property type="project" value="InterPro"/>
</dbReference>
<dbReference type="Proteomes" id="UP000653305">
    <property type="component" value="Unassembled WGS sequence"/>
</dbReference>
<evidence type="ECO:0000256" key="4">
    <source>
        <dbReference type="SAM" id="MobiDB-lite"/>
    </source>
</evidence>
<sequence length="322" mass="34738">MVVSITASITNGKPLSEDVLRKTIYACDRALALDSAKKKVLDFLESRMGHIAPNLSAIVGSAVAAKLMGTAGGLSNLANMPACNVQLLGAKRKNLEGFSTATAQLRVGYLEQTEVIKSTPGEYTMRACRLLAAKSSLATRVDFTRGDMSGGAGRNFRAEIRARIEKWQEKAPARQPKPLPVPDLNTKKQRGGRRKRKMKEKYAVTNMQRLANRMQFGVQEESSLGDGLGEGYGMLGQIGSGKLRVSAVPSKLASKVANKFKERNYGSSGGATISGFTTNLSFTPVQGIELANPHADQFRGGTESTYFSETGTFSKIKRPKLV</sequence>
<feature type="domain" description="Nop" evidence="5">
    <location>
        <begin position="51"/>
        <end position="169"/>
    </location>
</feature>
<dbReference type="Pfam" id="PF09785">
    <property type="entry name" value="Prp31_C"/>
    <property type="match status" value="1"/>
</dbReference>
<comment type="caution">
    <text evidence="6">The sequence shown here is derived from an EMBL/GenBank/DDBJ whole genome shotgun (WGS) entry which is preliminary data.</text>
</comment>
<dbReference type="AlphaFoldDB" id="A0A830DD99"/>
<dbReference type="GO" id="GO:0071011">
    <property type="term" value="C:precatalytic spliceosome"/>
    <property type="evidence" value="ECO:0007669"/>
    <property type="project" value="TreeGrafter"/>
</dbReference>
<dbReference type="InterPro" id="IPR002687">
    <property type="entry name" value="Nop_dom"/>
</dbReference>
<keyword evidence="7" id="KW-1185">Reference proteome</keyword>
<evidence type="ECO:0000313" key="7">
    <source>
        <dbReference type="Proteomes" id="UP000653305"/>
    </source>
</evidence>
<dbReference type="InterPro" id="IPR027105">
    <property type="entry name" value="Prp31"/>
</dbReference>
<dbReference type="PROSITE" id="PS51358">
    <property type="entry name" value="NOP"/>
    <property type="match status" value="1"/>
</dbReference>
<dbReference type="Gene3D" id="1.10.287.4070">
    <property type="match status" value="1"/>
</dbReference>
<dbReference type="PANTHER" id="PTHR13904">
    <property type="entry name" value="PRE-MRNA SPLICING FACTOR PRP31"/>
    <property type="match status" value="1"/>
</dbReference>
<dbReference type="Pfam" id="PF01798">
    <property type="entry name" value="Nop"/>
    <property type="match status" value="1"/>
</dbReference>
<keyword evidence="2" id="KW-0539">Nucleus</keyword>
<dbReference type="OrthoDB" id="4771285at2759"/>
<dbReference type="InterPro" id="IPR042239">
    <property type="entry name" value="Nop_C"/>
</dbReference>
<evidence type="ECO:0000259" key="5">
    <source>
        <dbReference type="PROSITE" id="PS51358"/>
    </source>
</evidence>
<gene>
    <name evidence="6" type="ORF">PHJA_002792500</name>
</gene>
<dbReference type="SUPFAM" id="SSF89124">
    <property type="entry name" value="Nop domain"/>
    <property type="match status" value="1"/>
</dbReference>
<proteinExistence type="predicted"/>
<name>A0A830DD99_9LAMI</name>
<dbReference type="FunFam" id="1.10.246.90:FF:000002">
    <property type="entry name" value="U4/U6 small nuclear ribonucleoprotein Prp31"/>
    <property type="match status" value="1"/>
</dbReference>
<evidence type="ECO:0000256" key="1">
    <source>
        <dbReference type="ARBA" id="ARBA00004123"/>
    </source>
</evidence>
<dbReference type="GO" id="GO:0000244">
    <property type="term" value="P:spliceosomal tri-snRNP complex assembly"/>
    <property type="evidence" value="ECO:0007669"/>
    <property type="project" value="InterPro"/>
</dbReference>
<comment type="subcellular location">
    <subcellularLocation>
        <location evidence="1">Nucleus</location>
    </subcellularLocation>
</comment>
<evidence type="ECO:0000256" key="3">
    <source>
        <dbReference type="ARBA" id="ARBA00023274"/>
    </source>
</evidence>
<reference evidence="6" key="1">
    <citation type="submission" date="2020-07" db="EMBL/GenBank/DDBJ databases">
        <title>Ethylene signaling mediates host invasion by parasitic plants.</title>
        <authorList>
            <person name="Yoshida S."/>
        </authorList>
    </citation>
    <scope>NUCLEOTIDE SEQUENCE</scope>
    <source>
        <strain evidence="6">Okayama</strain>
    </source>
</reference>
<dbReference type="InterPro" id="IPR019175">
    <property type="entry name" value="Prp31_C"/>
</dbReference>
<organism evidence="6 7">
    <name type="scientific">Phtheirospermum japonicum</name>
    <dbReference type="NCBI Taxonomy" id="374723"/>
    <lineage>
        <taxon>Eukaryota</taxon>
        <taxon>Viridiplantae</taxon>
        <taxon>Streptophyta</taxon>
        <taxon>Embryophyta</taxon>
        <taxon>Tracheophyta</taxon>
        <taxon>Spermatophyta</taxon>
        <taxon>Magnoliopsida</taxon>
        <taxon>eudicotyledons</taxon>
        <taxon>Gunneridae</taxon>
        <taxon>Pentapetalae</taxon>
        <taxon>asterids</taxon>
        <taxon>lamiids</taxon>
        <taxon>Lamiales</taxon>
        <taxon>Orobanchaceae</taxon>
        <taxon>Orobanchaceae incertae sedis</taxon>
        <taxon>Phtheirospermum</taxon>
    </lineage>
</organism>
<dbReference type="InterPro" id="IPR036070">
    <property type="entry name" value="Nop_dom_sf"/>
</dbReference>
<feature type="compositionally biased region" description="Basic residues" evidence="4">
    <location>
        <begin position="187"/>
        <end position="199"/>
    </location>
</feature>
<dbReference type="EMBL" id="BMAC01001247">
    <property type="protein sequence ID" value="GFQ06485.1"/>
    <property type="molecule type" value="Genomic_DNA"/>
</dbReference>
<protein>
    <submittedName>
        <fullName evidence="6">U4/U6 small nuclear ribonucleoprotein prp31</fullName>
    </submittedName>
</protein>
<dbReference type="PANTHER" id="PTHR13904:SF0">
    <property type="entry name" value="U4_U6 SMALL NUCLEAR RIBONUCLEOPROTEIN PRP31"/>
    <property type="match status" value="1"/>
</dbReference>
<dbReference type="GO" id="GO:0005687">
    <property type="term" value="C:U4 snRNP"/>
    <property type="evidence" value="ECO:0007669"/>
    <property type="project" value="TreeGrafter"/>
</dbReference>
<feature type="region of interest" description="Disordered" evidence="4">
    <location>
        <begin position="169"/>
        <end position="199"/>
    </location>
</feature>
<dbReference type="Gene3D" id="1.10.246.90">
    <property type="entry name" value="Nop domain"/>
    <property type="match status" value="1"/>
</dbReference>
<evidence type="ECO:0000256" key="2">
    <source>
        <dbReference type="ARBA" id="ARBA00023242"/>
    </source>
</evidence>
<keyword evidence="3 6" id="KW-0687">Ribonucleoprotein</keyword>